<dbReference type="RefSeq" id="XP_037158444.1">
    <property type="nucleotide sequence ID" value="XM_037314673.1"/>
</dbReference>
<evidence type="ECO:0000256" key="1">
    <source>
        <dbReference type="SAM" id="MobiDB-lite"/>
    </source>
</evidence>
<feature type="chain" id="PRO_5034396833" description="SprT-like domain-containing protein" evidence="2">
    <location>
        <begin position="26"/>
        <end position="434"/>
    </location>
</feature>
<dbReference type="GeneID" id="59294472"/>
<dbReference type="OrthoDB" id="5236983at2759"/>
<gene>
    <name evidence="3" type="ORF">HO173_012839</name>
</gene>
<dbReference type="EMBL" id="JACCJC010000106">
    <property type="protein sequence ID" value="KAF6225315.1"/>
    <property type="molecule type" value="Genomic_DNA"/>
</dbReference>
<feature type="region of interest" description="Disordered" evidence="1">
    <location>
        <begin position="37"/>
        <end position="56"/>
    </location>
</feature>
<evidence type="ECO:0000313" key="3">
    <source>
        <dbReference type="EMBL" id="KAF6225315.1"/>
    </source>
</evidence>
<organism evidence="3 4">
    <name type="scientific">Letharia columbiana</name>
    <dbReference type="NCBI Taxonomy" id="112416"/>
    <lineage>
        <taxon>Eukaryota</taxon>
        <taxon>Fungi</taxon>
        <taxon>Dikarya</taxon>
        <taxon>Ascomycota</taxon>
        <taxon>Pezizomycotina</taxon>
        <taxon>Lecanoromycetes</taxon>
        <taxon>OSLEUM clade</taxon>
        <taxon>Lecanoromycetidae</taxon>
        <taxon>Lecanorales</taxon>
        <taxon>Lecanorineae</taxon>
        <taxon>Parmeliaceae</taxon>
        <taxon>Letharia</taxon>
    </lineage>
</organism>
<protein>
    <recommendedName>
        <fullName evidence="5">SprT-like domain-containing protein</fullName>
    </recommendedName>
</protein>
<accession>A0A8H6CKJ0</accession>
<feature type="compositionally biased region" description="Low complexity" evidence="1">
    <location>
        <begin position="46"/>
        <end position="56"/>
    </location>
</feature>
<name>A0A8H6CKJ0_9LECA</name>
<keyword evidence="4" id="KW-1185">Reference proteome</keyword>
<proteinExistence type="predicted"/>
<keyword evidence="2" id="KW-0732">Signal</keyword>
<evidence type="ECO:0008006" key="5">
    <source>
        <dbReference type="Google" id="ProtNLM"/>
    </source>
</evidence>
<sequence length="434" mass="48819">MYAFKKANGSVFTLVLLFALAATSAFFSAVEDHGPSKSSVHHNHVSPKSSSPSPDISVSQAREVHLLERTLPNGGPIQTTNAHGWEIRYRQYFSFIIPVQVAASVLEEFYTSCLRRIALNQFRNTPAPGNAFTFTMGSVLLAFRAADLDQSLTWSAYEMIIDNLLANARTGFTAPFKAEWYHPDSNKLVLGPRPLVRKDASQRLEPAVVPPGYLCEELTTEFANYWTKIQEDDNEGLEEIQLSALIRWHAFRFKFGKSTDEQPLPLDFFVDIFDDYFFLGALRQYIKVKLADDTPANSGWVGITKRKESCISSATREIQLEVKRQPNQLWTHKLVQEYLDTLLHEMIHAFLILYSAPVASQRCHHRTVETEGLTGHGPCWVKVAAAVAAEADRSLGVLWHKWDLGIASARLSEGETLRRSNELKGLNMMDKESG</sequence>
<evidence type="ECO:0000256" key="2">
    <source>
        <dbReference type="SAM" id="SignalP"/>
    </source>
</evidence>
<dbReference type="AlphaFoldDB" id="A0A8H6CKJ0"/>
<comment type="caution">
    <text evidence="3">The sequence shown here is derived from an EMBL/GenBank/DDBJ whole genome shotgun (WGS) entry which is preliminary data.</text>
</comment>
<feature type="signal peptide" evidence="2">
    <location>
        <begin position="1"/>
        <end position="25"/>
    </location>
</feature>
<reference evidence="3 4" key="1">
    <citation type="journal article" date="2020" name="Genomics">
        <title>Complete, high-quality genomes from long-read metagenomic sequencing of two wolf lichen thalli reveals enigmatic genome architecture.</title>
        <authorList>
            <person name="McKenzie S.K."/>
            <person name="Walston R.F."/>
            <person name="Allen J.L."/>
        </authorList>
    </citation>
    <scope>NUCLEOTIDE SEQUENCE [LARGE SCALE GENOMIC DNA]</scope>
    <source>
        <strain evidence="3">WasteWater2</strain>
    </source>
</reference>
<evidence type="ECO:0000313" key="4">
    <source>
        <dbReference type="Proteomes" id="UP000578531"/>
    </source>
</evidence>
<dbReference type="Proteomes" id="UP000578531">
    <property type="component" value="Unassembled WGS sequence"/>
</dbReference>